<feature type="compositionally biased region" description="Basic residues" evidence="1">
    <location>
        <begin position="41"/>
        <end position="50"/>
    </location>
</feature>
<gene>
    <name evidence="2" type="ORF">AVDCRST_MAG65-2209</name>
</gene>
<dbReference type="AlphaFoldDB" id="A0A6J4SKQ7"/>
<protein>
    <submittedName>
        <fullName evidence="2">Transcription termination protein NusB</fullName>
    </submittedName>
</protein>
<evidence type="ECO:0000313" key="2">
    <source>
        <dbReference type="EMBL" id="CAA9494281.1"/>
    </source>
</evidence>
<feature type="compositionally biased region" description="Basic and acidic residues" evidence="1">
    <location>
        <begin position="51"/>
        <end position="65"/>
    </location>
</feature>
<dbReference type="EMBL" id="CADCVL010000375">
    <property type="protein sequence ID" value="CAA9494281.1"/>
    <property type="molecule type" value="Genomic_DNA"/>
</dbReference>
<proteinExistence type="predicted"/>
<feature type="region of interest" description="Disordered" evidence="1">
    <location>
        <begin position="1"/>
        <end position="138"/>
    </location>
</feature>
<evidence type="ECO:0000256" key="1">
    <source>
        <dbReference type="SAM" id="MobiDB-lite"/>
    </source>
</evidence>
<feature type="compositionally biased region" description="Low complexity" evidence="1">
    <location>
        <begin position="127"/>
        <end position="138"/>
    </location>
</feature>
<sequence>VAPQRTAAGRGVRALSARRHRPPARRDLRVLGSALHPRAGPCHRRQRRGARRADRAPRPGLDARAHRAAGAGDPAHRAAGDASSRARRRSDADPARGRHRRGCGARQGVLRSRGAGLPQRGARSRAARAPGQRQRAWL</sequence>
<reference evidence="2" key="1">
    <citation type="submission" date="2020-02" db="EMBL/GenBank/DDBJ databases">
        <authorList>
            <person name="Meier V. D."/>
        </authorList>
    </citation>
    <scope>NUCLEOTIDE SEQUENCE</scope>
    <source>
        <strain evidence="2">AVDCRST_MAG65</strain>
    </source>
</reference>
<organism evidence="2">
    <name type="scientific">uncultured Solirubrobacteraceae bacterium</name>
    <dbReference type="NCBI Taxonomy" id="1162706"/>
    <lineage>
        <taxon>Bacteria</taxon>
        <taxon>Bacillati</taxon>
        <taxon>Actinomycetota</taxon>
        <taxon>Thermoleophilia</taxon>
        <taxon>Solirubrobacterales</taxon>
        <taxon>Solirubrobacteraceae</taxon>
        <taxon>environmental samples</taxon>
    </lineage>
</organism>
<feature type="non-terminal residue" evidence="2">
    <location>
        <position position="138"/>
    </location>
</feature>
<feature type="non-terminal residue" evidence="2">
    <location>
        <position position="1"/>
    </location>
</feature>
<name>A0A6J4SKQ7_9ACTN</name>
<accession>A0A6J4SKQ7</accession>